<dbReference type="Gene3D" id="3.30.565.10">
    <property type="entry name" value="Histidine kinase-like ATPase, C-terminal domain"/>
    <property type="match status" value="1"/>
</dbReference>
<dbReference type="SUPFAM" id="SSF55874">
    <property type="entry name" value="ATPase domain of HSP90 chaperone/DNA topoisomerase II/histidine kinase"/>
    <property type="match status" value="1"/>
</dbReference>
<evidence type="ECO:0000313" key="12">
    <source>
        <dbReference type="EMBL" id="TDK23683.1"/>
    </source>
</evidence>
<evidence type="ECO:0000313" key="13">
    <source>
        <dbReference type="Proteomes" id="UP000295411"/>
    </source>
</evidence>
<dbReference type="GO" id="GO:0016020">
    <property type="term" value="C:membrane"/>
    <property type="evidence" value="ECO:0007669"/>
    <property type="project" value="InterPro"/>
</dbReference>
<keyword evidence="6" id="KW-0418">Kinase</keyword>
<evidence type="ECO:0000259" key="11">
    <source>
        <dbReference type="Pfam" id="PF07730"/>
    </source>
</evidence>
<dbReference type="PANTHER" id="PTHR24421">
    <property type="entry name" value="NITRATE/NITRITE SENSOR PROTEIN NARX-RELATED"/>
    <property type="match status" value="1"/>
</dbReference>
<evidence type="ECO:0000256" key="8">
    <source>
        <dbReference type="ARBA" id="ARBA00023012"/>
    </source>
</evidence>
<keyword evidence="8" id="KW-0902">Two-component regulatory system</keyword>
<evidence type="ECO:0000256" key="1">
    <source>
        <dbReference type="ARBA" id="ARBA00000085"/>
    </source>
</evidence>
<dbReference type="PANTHER" id="PTHR24421:SF10">
    <property type="entry name" value="NITRATE_NITRITE SENSOR PROTEIN NARQ"/>
    <property type="match status" value="1"/>
</dbReference>
<feature type="transmembrane region" description="Helical" evidence="9">
    <location>
        <begin position="130"/>
        <end position="160"/>
    </location>
</feature>
<feature type="transmembrane region" description="Helical" evidence="9">
    <location>
        <begin position="35"/>
        <end position="62"/>
    </location>
</feature>
<dbReference type="Pfam" id="PF02518">
    <property type="entry name" value="HATPase_c"/>
    <property type="match status" value="1"/>
</dbReference>
<reference evidence="12 13" key="1">
    <citation type="submission" date="2019-03" db="EMBL/GenBank/DDBJ databases">
        <title>Arthrobacter sp. nov., an bacterium isolated from biocrust in Mu Us Desert.</title>
        <authorList>
            <person name="Lixiong L."/>
        </authorList>
    </citation>
    <scope>NUCLEOTIDE SEQUENCE [LARGE SCALE GENOMIC DNA]</scope>
    <source>
        <strain evidence="12 13">SLN-3</strain>
    </source>
</reference>
<evidence type="ECO:0000256" key="3">
    <source>
        <dbReference type="ARBA" id="ARBA00022553"/>
    </source>
</evidence>
<keyword evidence="7" id="KW-0067">ATP-binding</keyword>
<comment type="caution">
    <text evidence="12">The sequence shown here is derived from an EMBL/GenBank/DDBJ whole genome shotgun (WGS) entry which is preliminary data.</text>
</comment>
<keyword evidence="3" id="KW-0597">Phosphoprotein</keyword>
<dbReference type="GO" id="GO:0046983">
    <property type="term" value="F:protein dimerization activity"/>
    <property type="evidence" value="ECO:0007669"/>
    <property type="project" value="InterPro"/>
</dbReference>
<evidence type="ECO:0000256" key="9">
    <source>
        <dbReference type="SAM" id="Phobius"/>
    </source>
</evidence>
<dbReference type="EC" id="2.7.13.3" evidence="2"/>
<dbReference type="OrthoDB" id="5242012at2"/>
<dbReference type="EMBL" id="SMTK01000006">
    <property type="protein sequence ID" value="TDK23683.1"/>
    <property type="molecule type" value="Genomic_DNA"/>
</dbReference>
<dbReference type="Gene3D" id="1.20.5.1930">
    <property type="match status" value="1"/>
</dbReference>
<accession>A0A4R5TRL6</accession>
<evidence type="ECO:0000256" key="5">
    <source>
        <dbReference type="ARBA" id="ARBA00022741"/>
    </source>
</evidence>
<organism evidence="12 13">
    <name type="scientific">Arthrobacter crusticola</name>
    <dbReference type="NCBI Taxonomy" id="2547960"/>
    <lineage>
        <taxon>Bacteria</taxon>
        <taxon>Bacillati</taxon>
        <taxon>Actinomycetota</taxon>
        <taxon>Actinomycetes</taxon>
        <taxon>Micrococcales</taxon>
        <taxon>Micrococcaceae</taxon>
        <taxon>Arthrobacter</taxon>
    </lineage>
</organism>
<comment type="catalytic activity">
    <reaction evidence="1">
        <text>ATP + protein L-histidine = ADP + protein N-phospho-L-histidine.</text>
        <dbReference type="EC" id="2.7.13.3"/>
    </reaction>
</comment>
<keyword evidence="9" id="KW-1133">Transmembrane helix</keyword>
<evidence type="ECO:0000256" key="2">
    <source>
        <dbReference type="ARBA" id="ARBA00012438"/>
    </source>
</evidence>
<sequence>MAGPTFFGPVRLYTGQVINAEATHQALPVIRRGRAVLYSAAVGIRALMLISVVVLLGAPIGIALSGPVRGTNTAAGLITAGLALLGVGLPLISVVLARADWSGATALLDRSAGGPPGIRLREPRTLIRPLAYTVMMLTIGGAIAVFAALVVLVSLVALISPLLTALGDREPIVIGLFTVSTVPQSVLASVIGAAVLTGLVVISPAFSRAHALVVLQMLTRPEQRLQRDLTVTAQSRARLVRAFDIERRRIERDLHDGVQPQLLSVSMTLGLALAAMPDDAPGRSDVARAQDQAKQTLGALRSFVRNIHPQVLTDHGLGAAIRELADTLILPIAVEDRLTGRLPTEIETNLYFCVTELLSNVVKHSNAGQAQVQLQRPAPGLVEVRVRDDGGGGAGAAHWDNGGLNGISDRIAALDGDLEIDSPLGGPTAITIAIPIPAVGKGYPND</sequence>
<protein>
    <recommendedName>
        <fullName evidence="2">histidine kinase</fullName>
        <ecNumber evidence="2">2.7.13.3</ecNumber>
    </recommendedName>
</protein>
<dbReference type="GO" id="GO:0005524">
    <property type="term" value="F:ATP binding"/>
    <property type="evidence" value="ECO:0007669"/>
    <property type="project" value="UniProtKB-KW"/>
</dbReference>
<dbReference type="InterPro" id="IPR050482">
    <property type="entry name" value="Sensor_HK_TwoCompSys"/>
</dbReference>
<keyword evidence="13" id="KW-1185">Reference proteome</keyword>
<evidence type="ECO:0000256" key="7">
    <source>
        <dbReference type="ARBA" id="ARBA00022840"/>
    </source>
</evidence>
<dbReference type="CDD" id="cd16917">
    <property type="entry name" value="HATPase_UhpB-NarQ-NarX-like"/>
    <property type="match status" value="1"/>
</dbReference>
<feature type="domain" description="Histidine kinase/HSP90-like ATPase" evidence="10">
    <location>
        <begin position="347"/>
        <end position="436"/>
    </location>
</feature>
<evidence type="ECO:0000256" key="4">
    <source>
        <dbReference type="ARBA" id="ARBA00022679"/>
    </source>
</evidence>
<dbReference type="Proteomes" id="UP000295411">
    <property type="component" value="Unassembled WGS sequence"/>
</dbReference>
<feature type="transmembrane region" description="Helical" evidence="9">
    <location>
        <begin position="74"/>
        <end position="97"/>
    </location>
</feature>
<gene>
    <name evidence="12" type="ORF">E2F48_17085</name>
</gene>
<dbReference type="InterPro" id="IPR011712">
    <property type="entry name" value="Sig_transdc_His_kin_sub3_dim/P"/>
</dbReference>
<dbReference type="Pfam" id="PF07730">
    <property type="entry name" value="HisKA_3"/>
    <property type="match status" value="1"/>
</dbReference>
<dbReference type="InterPro" id="IPR036890">
    <property type="entry name" value="HATPase_C_sf"/>
</dbReference>
<feature type="domain" description="Signal transduction histidine kinase subgroup 3 dimerisation and phosphoacceptor" evidence="11">
    <location>
        <begin position="246"/>
        <end position="312"/>
    </location>
</feature>
<proteinExistence type="predicted"/>
<dbReference type="GO" id="GO:0000155">
    <property type="term" value="F:phosphorelay sensor kinase activity"/>
    <property type="evidence" value="ECO:0007669"/>
    <property type="project" value="InterPro"/>
</dbReference>
<dbReference type="AlphaFoldDB" id="A0A4R5TRL6"/>
<keyword evidence="5" id="KW-0547">Nucleotide-binding</keyword>
<keyword evidence="9" id="KW-0472">Membrane</keyword>
<evidence type="ECO:0000256" key="6">
    <source>
        <dbReference type="ARBA" id="ARBA00022777"/>
    </source>
</evidence>
<name>A0A4R5TRL6_9MICC</name>
<feature type="transmembrane region" description="Helical" evidence="9">
    <location>
        <begin position="172"/>
        <end position="202"/>
    </location>
</feature>
<dbReference type="InterPro" id="IPR003594">
    <property type="entry name" value="HATPase_dom"/>
</dbReference>
<evidence type="ECO:0000259" key="10">
    <source>
        <dbReference type="Pfam" id="PF02518"/>
    </source>
</evidence>
<keyword evidence="4" id="KW-0808">Transferase</keyword>
<keyword evidence="9" id="KW-0812">Transmembrane</keyword>